<dbReference type="GO" id="GO:0003919">
    <property type="term" value="F:FMN adenylyltransferase activity"/>
    <property type="evidence" value="ECO:0007669"/>
    <property type="project" value="UniProtKB-EC"/>
</dbReference>
<dbReference type="PANTHER" id="PTHR22749">
    <property type="entry name" value="RIBOFLAVIN KINASE/FMN ADENYLYLTRANSFERASE"/>
    <property type="match status" value="1"/>
</dbReference>
<dbReference type="SUPFAM" id="SSF52374">
    <property type="entry name" value="Nucleotidylyl transferase"/>
    <property type="match status" value="1"/>
</dbReference>
<gene>
    <name evidence="16" type="ORF">ABID29_001092</name>
</gene>
<evidence type="ECO:0000256" key="4">
    <source>
        <dbReference type="ARBA" id="ARBA00022643"/>
    </source>
</evidence>
<keyword evidence="4 14" id="KW-0288">FMN</keyword>
<comment type="caution">
    <text evidence="16">The sequence shown here is derived from an EMBL/GenBank/DDBJ whole genome shotgun (WGS) entry which is preliminary data.</text>
</comment>
<keyword evidence="9 14" id="KW-0274">FAD</keyword>
<proteinExistence type="inferred from homology"/>
<reference evidence="16 17" key="1">
    <citation type="submission" date="2024-06" db="EMBL/GenBank/DDBJ databases">
        <title>Genomic Encyclopedia of Type Strains, Phase IV (KMG-IV): sequencing the most valuable type-strain genomes for metagenomic binning, comparative biology and taxonomic classification.</title>
        <authorList>
            <person name="Goeker M."/>
        </authorList>
    </citation>
    <scope>NUCLEOTIDE SEQUENCE [LARGE SCALE GENOMIC DNA]</scope>
    <source>
        <strain evidence="16 17">DSM 28303</strain>
    </source>
</reference>
<comment type="pathway">
    <text evidence="2 14">Cofactor biosynthesis; FMN biosynthesis; FMN from riboflavin (ATP route): step 1/1.</text>
</comment>
<dbReference type="InterPro" id="IPR023465">
    <property type="entry name" value="Riboflavin_kinase_dom_sf"/>
</dbReference>
<organism evidence="16 17">
    <name type="scientific">Streptococcus rupicaprae</name>
    <dbReference type="NCBI Taxonomy" id="759619"/>
    <lineage>
        <taxon>Bacteria</taxon>
        <taxon>Bacillati</taxon>
        <taxon>Bacillota</taxon>
        <taxon>Bacilli</taxon>
        <taxon>Lactobacillales</taxon>
        <taxon>Streptococcaceae</taxon>
        <taxon>Streptococcus</taxon>
    </lineage>
</organism>
<evidence type="ECO:0000256" key="14">
    <source>
        <dbReference type="PIRNR" id="PIRNR004491"/>
    </source>
</evidence>
<dbReference type="PIRSF" id="PIRSF004491">
    <property type="entry name" value="FAD_Synth"/>
    <property type="match status" value="1"/>
</dbReference>
<keyword evidence="7 14" id="KW-0547">Nucleotide-binding</keyword>
<dbReference type="InterPro" id="IPR015864">
    <property type="entry name" value="FAD_synthase"/>
</dbReference>
<dbReference type="Pfam" id="PF01687">
    <property type="entry name" value="Flavokinase"/>
    <property type="match status" value="1"/>
</dbReference>
<dbReference type="EMBL" id="JBEPLO010000010">
    <property type="protein sequence ID" value="MET3557979.1"/>
    <property type="molecule type" value="Genomic_DNA"/>
</dbReference>
<evidence type="ECO:0000259" key="15">
    <source>
        <dbReference type="SMART" id="SM00904"/>
    </source>
</evidence>
<dbReference type="PANTHER" id="PTHR22749:SF6">
    <property type="entry name" value="RIBOFLAVIN KINASE"/>
    <property type="match status" value="1"/>
</dbReference>
<dbReference type="Proteomes" id="UP001549122">
    <property type="component" value="Unassembled WGS sequence"/>
</dbReference>
<dbReference type="InterPro" id="IPR014729">
    <property type="entry name" value="Rossmann-like_a/b/a_fold"/>
</dbReference>
<evidence type="ECO:0000256" key="9">
    <source>
        <dbReference type="ARBA" id="ARBA00022827"/>
    </source>
</evidence>
<keyword evidence="8 14" id="KW-0418">Kinase</keyword>
<comment type="catalytic activity">
    <reaction evidence="12 14">
        <text>riboflavin + ATP = FMN + ADP + H(+)</text>
        <dbReference type="Rhea" id="RHEA:14357"/>
        <dbReference type="ChEBI" id="CHEBI:15378"/>
        <dbReference type="ChEBI" id="CHEBI:30616"/>
        <dbReference type="ChEBI" id="CHEBI:57986"/>
        <dbReference type="ChEBI" id="CHEBI:58210"/>
        <dbReference type="ChEBI" id="CHEBI:456216"/>
        <dbReference type="EC" id="2.7.1.26"/>
    </reaction>
</comment>
<dbReference type="SMART" id="SM00904">
    <property type="entry name" value="Flavokinase"/>
    <property type="match status" value="1"/>
</dbReference>
<comment type="pathway">
    <text evidence="1 14">Cofactor biosynthesis; FAD biosynthesis; FAD from FMN: step 1/1.</text>
</comment>
<dbReference type="Pfam" id="PF06574">
    <property type="entry name" value="FAD_syn"/>
    <property type="match status" value="1"/>
</dbReference>
<dbReference type="CDD" id="cd02064">
    <property type="entry name" value="FAD_synthetase_N"/>
    <property type="match status" value="1"/>
</dbReference>
<dbReference type="RefSeq" id="WP_354364946.1">
    <property type="nucleotide sequence ID" value="NZ_JBEPLO010000010.1"/>
</dbReference>
<protein>
    <recommendedName>
        <fullName evidence="14">Riboflavin biosynthesis protein</fullName>
    </recommendedName>
    <domain>
        <recommendedName>
            <fullName evidence="14">Riboflavin kinase</fullName>
            <ecNumber evidence="14">2.7.1.26</ecNumber>
        </recommendedName>
        <alternativeName>
            <fullName evidence="14">Flavokinase</fullName>
        </alternativeName>
    </domain>
    <domain>
        <recommendedName>
            <fullName evidence="14">FMN adenylyltransferase</fullName>
            <ecNumber evidence="14">2.7.7.2</ecNumber>
        </recommendedName>
        <alternativeName>
            <fullName evidence="14">FAD pyrophosphorylase</fullName>
        </alternativeName>
        <alternativeName>
            <fullName evidence="14">FAD synthase</fullName>
        </alternativeName>
    </domain>
</protein>
<accession>A0ABV2FHD8</accession>
<dbReference type="GO" id="GO:0008531">
    <property type="term" value="F:riboflavin kinase activity"/>
    <property type="evidence" value="ECO:0007669"/>
    <property type="project" value="UniProtKB-EC"/>
</dbReference>
<evidence type="ECO:0000256" key="3">
    <source>
        <dbReference type="ARBA" id="ARBA00022630"/>
    </source>
</evidence>
<evidence type="ECO:0000256" key="13">
    <source>
        <dbReference type="ARBA" id="ARBA00049494"/>
    </source>
</evidence>
<keyword evidence="5 14" id="KW-0808">Transferase</keyword>
<dbReference type="InterPro" id="IPR023468">
    <property type="entry name" value="Riboflavin_kinase"/>
</dbReference>
<evidence type="ECO:0000256" key="10">
    <source>
        <dbReference type="ARBA" id="ARBA00022840"/>
    </source>
</evidence>
<keyword evidence="17" id="KW-1185">Reference proteome</keyword>
<keyword evidence="3 14" id="KW-0285">Flavoprotein</keyword>
<evidence type="ECO:0000313" key="16">
    <source>
        <dbReference type="EMBL" id="MET3557979.1"/>
    </source>
</evidence>
<evidence type="ECO:0000313" key="17">
    <source>
        <dbReference type="Proteomes" id="UP001549122"/>
    </source>
</evidence>
<evidence type="ECO:0000256" key="12">
    <source>
        <dbReference type="ARBA" id="ARBA00047880"/>
    </source>
</evidence>
<keyword evidence="6 14" id="KW-0548">Nucleotidyltransferase</keyword>
<dbReference type="NCBIfam" id="NF004158">
    <property type="entry name" value="PRK05627.1-1"/>
    <property type="match status" value="1"/>
</dbReference>
<dbReference type="InterPro" id="IPR015865">
    <property type="entry name" value="Riboflavin_kinase_bac/euk"/>
</dbReference>
<dbReference type="Gene3D" id="2.40.30.30">
    <property type="entry name" value="Riboflavin kinase-like"/>
    <property type="match status" value="1"/>
</dbReference>
<name>A0ABV2FHD8_9STRE</name>
<evidence type="ECO:0000256" key="5">
    <source>
        <dbReference type="ARBA" id="ARBA00022679"/>
    </source>
</evidence>
<dbReference type="EC" id="2.7.7.2" evidence="14"/>
<dbReference type="Gene3D" id="3.40.50.620">
    <property type="entry name" value="HUPs"/>
    <property type="match status" value="1"/>
</dbReference>
<dbReference type="SUPFAM" id="SSF82114">
    <property type="entry name" value="Riboflavin kinase-like"/>
    <property type="match status" value="1"/>
</dbReference>
<dbReference type="EC" id="2.7.1.26" evidence="14"/>
<evidence type="ECO:0000256" key="11">
    <source>
        <dbReference type="ARBA" id="ARBA00023268"/>
    </source>
</evidence>
<dbReference type="InterPro" id="IPR002606">
    <property type="entry name" value="Riboflavin_kinase_bac"/>
</dbReference>
<comment type="similarity">
    <text evidence="14">Belongs to the ribF family.</text>
</comment>
<feature type="domain" description="Riboflavin kinase" evidence="15">
    <location>
        <begin position="181"/>
        <end position="305"/>
    </location>
</feature>
<evidence type="ECO:0000256" key="7">
    <source>
        <dbReference type="ARBA" id="ARBA00022741"/>
    </source>
</evidence>
<keyword evidence="10 14" id="KW-0067">ATP-binding</keyword>
<sequence>MKVYKISDYRDIAQAEDTVLVLGYFDGLHLGHQGLFQEAKKLAKDLGLKVAVLTFPESPKLAFSRFEPELLLHLNSPEDRLRKFEKAGVDFLYLIDFTGEFAQNSSEEFIGHYVKKIRAQALVAGFDYRFGSDQKDSHYLKEVLDCPVHIVAEQQWKGEKISSTRIRQAVLDGQVAEARELLGYTYSTRGLVVHGDARGRTIGYPTANLAPLDRVFLPGDGVYVADVEIKGRLYRSMASVGKNVTFDGQELRIEAHILDFEGNLYGQMIRIHWLDKLRDMVKFDGIDSLTRQLADDEEKVRTWKA</sequence>
<evidence type="ECO:0000256" key="2">
    <source>
        <dbReference type="ARBA" id="ARBA00005201"/>
    </source>
</evidence>
<comment type="catalytic activity">
    <reaction evidence="13 14">
        <text>FMN + ATP + H(+) = FAD + diphosphate</text>
        <dbReference type="Rhea" id="RHEA:17237"/>
        <dbReference type="ChEBI" id="CHEBI:15378"/>
        <dbReference type="ChEBI" id="CHEBI:30616"/>
        <dbReference type="ChEBI" id="CHEBI:33019"/>
        <dbReference type="ChEBI" id="CHEBI:57692"/>
        <dbReference type="ChEBI" id="CHEBI:58210"/>
        <dbReference type="EC" id="2.7.7.2"/>
    </reaction>
</comment>
<evidence type="ECO:0000256" key="1">
    <source>
        <dbReference type="ARBA" id="ARBA00004726"/>
    </source>
</evidence>
<evidence type="ECO:0000256" key="8">
    <source>
        <dbReference type="ARBA" id="ARBA00022777"/>
    </source>
</evidence>
<dbReference type="NCBIfam" id="TIGR00083">
    <property type="entry name" value="ribF"/>
    <property type="match status" value="1"/>
</dbReference>
<keyword evidence="11" id="KW-0511">Multifunctional enzyme</keyword>
<evidence type="ECO:0000256" key="6">
    <source>
        <dbReference type="ARBA" id="ARBA00022695"/>
    </source>
</evidence>